<sequence>MGIESSTIIPHVTTLLVDEKGPTSHSGGKSLNIAAHKGRGEKKEKTEEPARERERKSFLLHLAEEKAPRKGN</sequence>
<name>A0A3S3M6A8_9MAGN</name>
<dbReference type="AlphaFoldDB" id="A0A3S3M6A8"/>
<dbReference type="Proteomes" id="UP000283530">
    <property type="component" value="Unassembled WGS sequence"/>
</dbReference>
<reference evidence="2 3" key="1">
    <citation type="journal article" date="2019" name="Nat. Plants">
        <title>Stout camphor tree genome fills gaps in understanding of flowering plant genome evolution.</title>
        <authorList>
            <person name="Chaw S.M."/>
            <person name="Liu Y.C."/>
            <person name="Wu Y.W."/>
            <person name="Wang H.Y."/>
            <person name="Lin C.I."/>
            <person name="Wu C.S."/>
            <person name="Ke H.M."/>
            <person name="Chang L.Y."/>
            <person name="Hsu C.Y."/>
            <person name="Yang H.T."/>
            <person name="Sudianto E."/>
            <person name="Hsu M.H."/>
            <person name="Wu K.P."/>
            <person name="Wang L.N."/>
            <person name="Leebens-Mack J.H."/>
            <person name="Tsai I.J."/>
        </authorList>
    </citation>
    <scope>NUCLEOTIDE SEQUENCE [LARGE SCALE GENOMIC DNA]</scope>
    <source>
        <strain evidence="3">cv. Chaw 1501</strain>
        <tissue evidence="2">Young leaves</tissue>
    </source>
</reference>
<evidence type="ECO:0000313" key="2">
    <source>
        <dbReference type="EMBL" id="RWR77843.1"/>
    </source>
</evidence>
<proteinExistence type="predicted"/>
<evidence type="ECO:0000256" key="1">
    <source>
        <dbReference type="SAM" id="MobiDB-lite"/>
    </source>
</evidence>
<comment type="caution">
    <text evidence="2">The sequence shown here is derived from an EMBL/GenBank/DDBJ whole genome shotgun (WGS) entry which is preliminary data.</text>
</comment>
<protein>
    <submittedName>
        <fullName evidence="2">Uncharacterized protein</fullName>
    </submittedName>
</protein>
<feature type="compositionally biased region" description="Basic and acidic residues" evidence="1">
    <location>
        <begin position="41"/>
        <end position="72"/>
    </location>
</feature>
<accession>A0A3S3M6A8</accession>
<evidence type="ECO:0000313" key="3">
    <source>
        <dbReference type="Proteomes" id="UP000283530"/>
    </source>
</evidence>
<gene>
    <name evidence="2" type="ORF">CKAN_00634700</name>
</gene>
<organism evidence="2 3">
    <name type="scientific">Cinnamomum micranthum f. kanehirae</name>
    <dbReference type="NCBI Taxonomy" id="337451"/>
    <lineage>
        <taxon>Eukaryota</taxon>
        <taxon>Viridiplantae</taxon>
        <taxon>Streptophyta</taxon>
        <taxon>Embryophyta</taxon>
        <taxon>Tracheophyta</taxon>
        <taxon>Spermatophyta</taxon>
        <taxon>Magnoliopsida</taxon>
        <taxon>Magnoliidae</taxon>
        <taxon>Laurales</taxon>
        <taxon>Lauraceae</taxon>
        <taxon>Cinnamomum</taxon>
    </lineage>
</organism>
<dbReference type="EMBL" id="QPKB01000002">
    <property type="protein sequence ID" value="RWR77843.1"/>
    <property type="molecule type" value="Genomic_DNA"/>
</dbReference>
<keyword evidence="3" id="KW-1185">Reference proteome</keyword>
<feature type="region of interest" description="Disordered" evidence="1">
    <location>
        <begin position="18"/>
        <end position="72"/>
    </location>
</feature>